<keyword evidence="1" id="KW-0547">Nucleotide-binding</keyword>
<keyword evidence="5" id="KW-1185">Reference proteome</keyword>
<feature type="domain" description="Zeta toxin" evidence="3">
    <location>
        <begin position="4"/>
        <end position="148"/>
    </location>
</feature>
<gene>
    <name evidence="4" type="ORF">DRW42_08105</name>
</gene>
<dbReference type="AlphaFoldDB" id="A0A366L441"/>
<dbReference type="PANTHER" id="PTHR39206:SF1">
    <property type="entry name" value="SLL8004 PROTEIN"/>
    <property type="match status" value="1"/>
</dbReference>
<dbReference type="EMBL" id="QNQU01000006">
    <property type="protein sequence ID" value="RBQ08661.1"/>
    <property type="molecule type" value="Genomic_DNA"/>
</dbReference>
<dbReference type="SUPFAM" id="SSF52540">
    <property type="entry name" value="P-loop containing nucleoside triphosphate hydrolases"/>
    <property type="match status" value="1"/>
</dbReference>
<evidence type="ECO:0000313" key="4">
    <source>
        <dbReference type="EMBL" id="RBQ08661.1"/>
    </source>
</evidence>
<name>A0A366L441_9SPHI</name>
<proteinExistence type="predicted"/>
<dbReference type="PANTHER" id="PTHR39206">
    <property type="entry name" value="SLL8004 PROTEIN"/>
    <property type="match status" value="1"/>
</dbReference>
<dbReference type="InterPro" id="IPR010488">
    <property type="entry name" value="Zeta_toxin_domain"/>
</dbReference>
<dbReference type="OrthoDB" id="9791543at2"/>
<keyword evidence="2" id="KW-0067">ATP-binding</keyword>
<organism evidence="4 5">
    <name type="scientific">Pedobacter miscanthi</name>
    <dbReference type="NCBI Taxonomy" id="2259170"/>
    <lineage>
        <taxon>Bacteria</taxon>
        <taxon>Pseudomonadati</taxon>
        <taxon>Bacteroidota</taxon>
        <taxon>Sphingobacteriia</taxon>
        <taxon>Sphingobacteriales</taxon>
        <taxon>Sphingobacteriaceae</taxon>
        <taxon>Pedobacter</taxon>
    </lineage>
</organism>
<evidence type="ECO:0000256" key="2">
    <source>
        <dbReference type="ARBA" id="ARBA00022840"/>
    </source>
</evidence>
<dbReference type="InterPro" id="IPR027417">
    <property type="entry name" value="P-loop_NTPase"/>
</dbReference>
<evidence type="ECO:0000256" key="1">
    <source>
        <dbReference type="ARBA" id="ARBA00022741"/>
    </source>
</evidence>
<dbReference type="GO" id="GO:0005524">
    <property type="term" value="F:ATP binding"/>
    <property type="evidence" value="ECO:0007669"/>
    <property type="project" value="UniProtKB-KW"/>
</dbReference>
<dbReference type="RefSeq" id="WP_113948333.1">
    <property type="nucleotide sequence ID" value="NZ_QNQU01000006.1"/>
</dbReference>
<dbReference type="GO" id="GO:0016301">
    <property type="term" value="F:kinase activity"/>
    <property type="evidence" value="ECO:0007669"/>
    <property type="project" value="InterPro"/>
</dbReference>
<sequence>MQDLYIISGCNGAGKTTASFTILPEILNCREFVNADEIARGISPFKPASVAIQAGKIMLNRIDELLNQKVNFAIETTLTTKSYLNTIEKAKSLGYQVTLLFFWLNDVELAIERVKTRVLEGGHDIPEDVIRRRYKKGIENLQQFIKNVDFWFVLNNSKESLQFIAEGNKSEITIFEKENWKKLS</sequence>
<dbReference type="Proteomes" id="UP000252081">
    <property type="component" value="Unassembled WGS sequence"/>
</dbReference>
<reference evidence="4 5" key="1">
    <citation type="submission" date="2018-07" db="EMBL/GenBank/DDBJ databases">
        <title>A draft genome of a endophytic bacteria, a new species of Pedobacter.</title>
        <authorList>
            <person name="Zhang Z.D."/>
            <person name="Chen Z.J."/>
        </authorList>
    </citation>
    <scope>NUCLEOTIDE SEQUENCE [LARGE SCALE GENOMIC DNA]</scope>
    <source>
        <strain evidence="4 5">RS10</strain>
    </source>
</reference>
<evidence type="ECO:0000313" key="5">
    <source>
        <dbReference type="Proteomes" id="UP000252081"/>
    </source>
</evidence>
<comment type="caution">
    <text evidence="4">The sequence shown here is derived from an EMBL/GenBank/DDBJ whole genome shotgun (WGS) entry which is preliminary data.</text>
</comment>
<dbReference type="Pfam" id="PF06414">
    <property type="entry name" value="Zeta_toxin"/>
    <property type="match status" value="1"/>
</dbReference>
<dbReference type="Gene3D" id="3.40.50.300">
    <property type="entry name" value="P-loop containing nucleotide triphosphate hydrolases"/>
    <property type="match status" value="1"/>
</dbReference>
<accession>A0A366L441</accession>
<protein>
    <submittedName>
        <fullName evidence="4">Zeta toxin</fullName>
    </submittedName>
</protein>
<evidence type="ECO:0000259" key="3">
    <source>
        <dbReference type="Pfam" id="PF06414"/>
    </source>
</evidence>